<dbReference type="EMBL" id="BLAL01000051">
    <property type="protein sequence ID" value="GES80689.1"/>
    <property type="molecule type" value="Genomic_DNA"/>
</dbReference>
<name>A0A8H3QL93_9GLOM</name>
<evidence type="ECO:0000313" key="2">
    <source>
        <dbReference type="Proteomes" id="UP000615446"/>
    </source>
</evidence>
<protein>
    <submittedName>
        <fullName evidence="1">Putative lysophospholipase</fullName>
    </submittedName>
</protein>
<dbReference type="Proteomes" id="UP000615446">
    <property type="component" value="Unassembled WGS sequence"/>
</dbReference>
<gene>
    <name evidence="1" type="ORF">RCL2_000795400</name>
</gene>
<comment type="caution">
    <text evidence="1">The sequence shown here is derived from an EMBL/GenBank/DDBJ whole genome shotgun (WGS) entry which is preliminary data.</text>
</comment>
<dbReference type="AlphaFoldDB" id="A0A8H3QL93"/>
<organism evidence="1 2">
    <name type="scientific">Rhizophagus clarus</name>
    <dbReference type="NCBI Taxonomy" id="94130"/>
    <lineage>
        <taxon>Eukaryota</taxon>
        <taxon>Fungi</taxon>
        <taxon>Fungi incertae sedis</taxon>
        <taxon>Mucoromycota</taxon>
        <taxon>Glomeromycotina</taxon>
        <taxon>Glomeromycetes</taxon>
        <taxon>Glomerales</taxon>
        <taxon>Glomeraceae</taxon>
        <taxon>Rhizophagus</taxon>
    </lineage>
</organism>
<proteinExistence type="predicted"/>
<sequence length="164" mass="19500">MFPSCTLCYIPYLPNDKFKENFNPCVEYFMNKLTYNEEEIDLMIKLAKQNWLEAAKEKVKNIVIEAYGKVTLLMYDHYSVKIGRIRKANEIIIPVEEKKLEAPFAIELFFQIKRRLQENFKIINEIECEIKKIKENNNIYATDAITYLKEVIKETPHTPKKKNL</sequence>
<reference evidence="1" key="1">
    <citation type="submission" date="2019-10" db="EMBL/GenBank/DDBJ databases">
        <title>Conservation and host-specific expression of non-tandemly repeated heterogenous ribosome RNA gene in arbuscular mycorrhizal fungi.</title>
        <authorList>
            <person name="Maeda T."/>
            <person name="Kobayashi Y."/>
            <person name="Nakagawa T."/>
            <person name="Ezawa T."/>
            <person name="Yamaguchi K."/>
            <person name="Bino T."/>
            <person name="Nishimoto Y."/>
            <person name="Shigenobu S."/>
            <person name="Kawaguchi M."/>
        </authorList>
    </citation>
    <scope>NUCLEOTIDE SEQUENCE</scope>
    <source>
        <strain evidence="1">HR1</strain>
    </source>
</reference>
<dbReference type="OrthoDB" id="6121437at2759"/>
<evidence type="ECO:0000313" key="1">
    <source>
        <dbReference type="EMBL" id="GES80689.1"/>
    </source>
</evidence>
<accession>A0A8H3QL93</accession>